<feature type="repeat" description="HEAT" evidence="2">
    <location>
        <begin position="729"/>
        <end position="767"/>
    </location>
</feature>
<keyword evidence="1" id="KW-0677">Repeat</keyword>
<dbReference type="EMBL" id="JAIXMP010000003">
    <property type="protein sequence ID" value="KAI9275586.1"/>
    <property type="molecule type" value="Genomic_DNA"/>
</dbReference>
<dbReference type="PANTHER" id="PTHR10648">
    <property type="entry name" value="SERINE/THREONINE-PROTEIN PHOSPHATASE PP2A 65 KDA REGULATORY SUBUNIT"/>
    <property type="match status" value="1"/>
</dbReference>
<dbReference type="Proteomes" id="UP001209540">
    <property type="component" value="Unassembled WGS sequence"/>
</dbReference>
<dbReference type="InterPro" id="IPR016024">
    <property type="entry name" value="ARM-type_fold"/>
</dbReference>
<feature type="compositionally biased region" description="Polar residues" evidence="3">
    <location>
        <begin position="494"/>
        <end position="504"/>
    </location>
</feature>
<evidence type="ECO:0000313" key="5">
    <source>
        <dbReference type="Proteomes" id="UP001209540"/>
    </source>
</evidence>
<evidence type="ECO:0000256" key="1">
    <source>
        <dbReference type="ARBA" id="ARBA00022737"/>
    </source>
</evidence>
<feature type="region of interest" description="Disordered" evidence="3">
    <location>
        <begin position="1039"/>
        <end position="1075"/>
    </location>
</feature>
<feature type="compositionally biased region" description="Basic and acidic residues" evidence="3">
    <location>
        <begin position="1144"/>
        <end position="1170"/>
    </location>
</feature>
<feature type="compositionally biased region" description="Basic and acidic residues" evidence="3">
    <location>
        <begin position="48"/>
        <end position="64"/>
    </location>
</feature>
<dbReference type="InterPro" id="IPR021133">
    <property type="entry name" value="HEAT_type_2"/>
</dbReference>
<feature type="compositionally biased region" description="Polar residues" evidence="3">
    <location>
        <begin position="12"/>
        <end position="24"/>
    </location>
</feature>
<feature type="compositionally biased region" description="Low complexity" evidence="3">
    <location>
        <begin position="1219"/>
        <end position="1241"/>
    </location>
</feature>
<evidence type="ECO:0000256" key="3">
    <source>
        <dbReference type="SAM" id="MobiDB-lite"/>
    </source>
</evidence>
<dbReference type="SUPFAM" id="SSF48371">
    <property type="entry name" value="ARM repeat"/>
    <property type="match status" value="1"/>
</dbReference>
<dbReference type="GO" id="GO:0019888">
    <property type="term" value="F:protein phosphatase regulator activity"/>
    <property type="evidence" value="ECO:0007669"/>
    <property type="project" value="TreeGrafter"/>
</dbReference>
<evidence type="ECO:0000256" key="2">
    <source>
        <dbReference type="PROSITE-ProRule" id="PRU00103"/>
    </source>
</evidence>
<feature type="compositionally biased region" description="Polar residues" evidence="3">
    <location>
        <begin position="33"/>
        <end position="47"/>
    </location>
</feature>
<feature type="compositionally biased region" description="Acidic residues" evidence="3">
    <location>
        <begin position="381"/>
        <end position="396"/>
    </location>
</feature>
<feature type="compositionally biased region" description="Acidic residues" evidence="3">
    <location>
        <begin position="272"/>
        <end position="282"/>
    </location>
</feature>
<comment type="caution">
    <text evidence="4">The sequence shown here is derived from an EMBL/GenBank/DDBJ whole genome shotgun (WGS) entry which is preliminary data.</text>
</comment>
<feature type="compositionally biased region" description="Basic and acidic residues" evidence="3">
    <location>
        <begin position="1124"/>
        <end position="1136"/>
    </location>
</feature>
<accession>A0AAD5PIY5</accession>
<feature type="compositionally biased region" description="Acidic residues" evidence="3">
    <location>
        <begin position="347"/>
        <end position="357"/>
    </location>
</feature>
<keyword evidence="5" id="KW-1185">Reference proteome</keyword>
<feature type="repeat" description="HEAT" evidence="2">
    <location>
        <begin position="556"/>
        <end position="594"/>
    </location>
</feature>
<reference evidence="4" key="1">
    <citation type="journal article" date="2022" name="IScience">
        <title>Evolution of zygomycete secretomes and the origins of terrestrial fungal ecologies.</title>
        <authorList>
            <person name="Chang Y."/>
            <person name="Wang Y."/>
            <person name="Mondo S."/>
            <person name="Ahrendt S."/>
            <person name="Andreopoulos W."/>
            <person name="Barry K."/>
            <person name="Beard J."/>
            <person name="Benny G.L."/>
            <person name="Blankenship S."/>
            <person name="Bonito G."/>
            <person name="Cuomo C."/>
            <person name="Desiro A."/>
            <person name="Gervers K.A."/>
            <person name="Hundley H."/>
            <person name="Kuo A."/>
            <person name="LaButti K."/>
            <person name="Lang B.F."/>
            <person name="Lipzen A."/>
            <person name="O'Donnell K."/>
            <person name="Pangilinan J."/>
            <person name="Reynolds N."/>
            <person name="Sandor L."/>
            <person name="Smith M.E."/>
            <person name="Tsang A."/>
            <person name="Grigoriev I.V."/>
            <person name="Stajich J.E."/>
            <person name="Spatafora J.W."/>
        </authorList>
    </citation>
    <scope>NUCLEOTIDE SEQUENCE</scope>
    <source>
        <strain evidence="4">RSA 2281</strain>
    </source>
</reference>
<dbReference type="PROSITE" id="PS50077">
    <property type="entry name" value="HEAT_REPEAT"/>
    <property type="match status" value="2"/>
</dbReference>
<dbReference type="GO" id="GO:0005737">
    <property type="term" value="C:cytoplasm"/>
    <property type="evidence" value="ECO:0007669"/>
    <property type="project" value="TreeGrafter"/>
</dbReference>
<feature type="region of interest" description="Disordered" evidence="3">
    <location>
        <begin position="1091"/>
        <end position="1247"/>
    </location>
</feature>
<feature type="compositionally biased region" description="Basic and acidic residues" evidence="3">
    <location>
        <begin position="73"/>
        <end position="90"/>
    </location>
</feature>
<feature type="compositionally biased region" description="Basic and acidic residues" evidence="3">
    <location>
        <begin position="317"/>
        <end position="346"/>
    </location>
</feature>
<protein>
    <submittedName>
        <fullName evidence="4">Armadillo-type protein</fullName>
    </submittedName>
</protein>
<name>A0AAD5PIY5_9FUNG</name>
<organism evidence="4 5">
    <name type="scientific">Phascolomyces articulosus</name>
    <dbReference type="NCBI Taxonomy" id="60185"/>
    <lineage>
        <taxon>Eukaryota</taxon>
        <taxon>Fungi</taxon>
        <taxon>Fungi incertae sedis</taxon>
        <taxon>Mucoromycota</taxon>
        <taxon>Mucoromycotina</taxon>
        <taxon>Mucoromycetes</taxon>
        <taxon>Mucorales</taxon>
        <taxon>Lichtheimiaceae</taxon>
        <taxon>Phascolomyces</taxon>
    </lineage>
</organism>
<dbReference type="AlphaFoldDB" id="A0AAD5PIY5"/>
<dbReference type="Gene3D" id="1.25.10.10">
    <property type="entry name" value="Leucine-rich Repeat Variant"/>
    <property type="match status" value="1"/>
</dbReference>
<proteinExistence type="predicted"/>
<feature type="region of interest" description="Disordered" evidence="3">
    <location>
        <begin position="258"/>
        <end position="417"/>
    </location>
</feature>
<reference evidence="4" key="2">
    <citation type="submission" date="2023-02" db="EMBL/GenBank/DDBJ databases">
        <authorList>
            <consortium name="DOE Joint Genome Institute"/>
            <person name="Mondo S.J."/>
            <person name="Chang Y."/>
            <person name="Wang Y."/>
            <person name="Ahrendt S."/>
            <person name="Andreopoulos W."/>
            <person name="Barry K."/>
            <person name="Beard J."/>
            <person name="Benny G.L."/>
            <person name="Blankenship S."/>
            <person name="Bonito G."/>
            <person name="Cuomo C."/>
            <person name="Desiro A."/>
            <person name="Gervers K.A."/>
            <person name="Hundley H."/>
            <person name="Kuo A."/>
            <person name="LaButti K."/>
            <person name="Lang B.F."/>
            <person name="Lipzen A."/>
            <person name="O'Donnell K."/>
            <person name="Pangilinan J."/>
            <person name="Reynolds N."/>
            <person name="Sandor L."/>
            <person name="Smith M.W."/>
            <person name="Tsang A."/>
            <person name="Grigoriev I.V."/>
            <person name="Stajich J.E."/>
            <person name="Spatafora J.W."/>
        </authorList>
    </citation>
    <scope>NUCLEOTIDE SEQUENCE</scope>
    <source>
        <strain evidence="4">RSA 2281</strain>
    </source>
</reference>
<dbReference type="InterPro" id="IPR011989">
    <property type="entry name" value="ARM-like"/>
</dbReference>
<feature type="compositionally biased region" description="Basic and acidic residues" evidence="3">
    <location>
        <begin position="98"/>
        <end position="125"/>
    </location>
</feature>
<feature type="compositionally biased region" description="Polar residues" evidence="3">
    <location>
        <begin position="1063"/>
        <end position="1073"/>
    </location>
</feature>
<dbReference type="PANTHER" id="PTHR10648:SF1">
    <property type="entry name" value="SERINE_THREONINE-PROTEIN PHOSPHATASE 4 REGULATORY SUBUNIT 1"/>
    <property type="match status" value="1"/>
</dbReference>
<gene>
    <name evidence="4" type="ORF">BDA99DRAFT_555370</name>
</gene>
<feature type="compositionally biased region" description="Polar residues" evidence="3">
    <location>
        <begin position="360"/>
        <end position="380"/>
    </location>
</feature>
<feature type="compositionally biased region" description="Polar residues" evidence="3">
    <location>
        <begin position="1173"/>
        <end position="1196"/>
    </location>
</feature>
<feature type="compositionally biased region" description="Acidic residues" evidence="3">
    <location>
        <begin position="126"/>
        <end position="141"/>
    </location>
</feature>
<feature type="region of interest" description="Disordered" evidence="3">
    <location>
        <begin position="1"/>
        <end position="148"/>
    </location>
</feature>
<dbReference type="InterPro" id="IPR051023">
    <property type="entry name" value="PP2A_Regulatory_Subunit_A"/>
</dbReference>
<feature type="region of interest" description="Disordered" evidence="3">
    <location>
        <begin position="491"/>
        <end position="512"/>
    </location>
</feature>
<evidence type="ECO:0000313" key="4">
    <source>
        <dbReference type="EMBL" id="KAI9275586.1"/>
    </source>
</evidence>
<sequence length="1247" mass="140520">MGKHEHEDFDTNNDTVFAPSTPSKTESDEKSKTLMSETPKTNNMTQTTEEHHNDVEDIQQHHEPPTFNGVSIHETRGLENNTHHDIHDNNNNDNNNDTDNRIQSKEEEDKEQHNESVKVTEQSKDFDDEPSEEYQNQDEYPESTPAEGFSTDSLLQVMSEEVSADDLEDELIMDDSLTPMERIYMFNKSDMIIHRLLVAKELSNTIYEISVSEAVNYVLPMVLKICADPDDTVRETIISEFDKIIMYYYTHAQPILDSAKGERRSSTQLSENTEEQQEDEEKDVQNPAEPASLHSQHEELDTISVPAPAVDTPTDESIEHPMDADFVDGKKAETQEQAMDHSSSHDDNEEIGEDEENENQKVSATVTESPNRSRRQSGSFDNDEQQQGEEGEEEGEEKGREDESSSTKPITSEDSSLHIPQHVFAPLLIEFLLDQNSSLASLAQQCIVSVATELAAGKGTEDEELYRKLLDVEIFEGVVLGLMSIVGKSRQLENDQSQDGSGNQDGVYDEASGFMNHHPSADEVDQGEINLAKMMCLSLISALANVLGPERCTERCLPLVESMANDGMFYVRKEAAAAIGSLATVVDPQVAMERLMPLYLNYSRDTIWHVRRSCVLTLPLLCGVLPEDVKDRIAVEGVKLFKNDVSRNVRNTLAEIIGELIAKFLPEDWETTGKPGKVPEPLLEFFLSLGPSASANQMYKLETDRAIICAYNFPAVVLTAGADYWDSHLKDTYLNLTKDYQIKVRRTFAYSLHEIARIIGPERTERDLVQIFALYLMDLDDVKQGVLEHLAEFLGTLAVSSRNEYIPILAEVWDGVMTNWRLRDILAGQLRDIALLFDAARVVEHILPLAIRACQDEFAAVRETGVESFPIILDTVKRAVDEDGETLSQADQDNEDGVDSCREFALALLNHVMEKLDEFVRSNSYRGRLIFVQICKVLLEAGICAADFASFFLPRLVPLADDPVVNVRIATSRTIRAIQIHDTYRQELTELVLSDMIGEHDTQPGYTLDHALYHLALDRDPDVRSFVMDLVDHQRLEHERQLREQQQAENAGTPMQGIEVSHEASSPGGSTAESHYGDEKQALHNATIAEEVRHSDHEDEDEDEEQMTSAGTPMDCTVEGDEENEKREHEVYTKHEDEDETMMDVEKNEGEDQHHDNGSHHPQQHEDDHQPPITQESHQQQTPSSPTHHQEQTSTDLADDKEKDEYVYLSKSMVHQDDSPQSTPTSTTTAITSQSQQQQQEQSKESV</sequence>